<dbReference type="InterPro" id="IPR025475">
    <property type="entry name" value="DUF4326"/>
</dbReference>
<keyword evidence="3" id="KW-1185">Reference proteome</keyword>
<dbReference type="Proteomes" id="UP001597033">
    <property type="component" value="Unassembled WGS sequence"/>
</dbReference>
<evidence type="ECO:0000313" key="2">
    <source>
        <dbReference type="EMBL" id="MFD1043221.1"/>
    </source>
</evidence>
<gene>
    <name evidence="2" type="ORF">ACFQ2N_12780</name>
</gene>
<sequence length="106" mass="11673">MPPRVFNRHHKDAPAGAVYIGRGTPWGNPFGIVPGVTRQDAVKRFLQRVEADPDYQARIRQQLAGRDLVCSCAPRLCHGDVLLAVANNLPLPQIEEPDPAPQPSLF</sequence>
<dbReference type="Pfam" id="PF14216">
    <property type="entry name" value="DUF4326"/>
    <property type="match status" value="1"/>
</dbReference>
<organism evidence="2 3">
    <name type="scientific">Pseudoxanthomonas kaohsiungensis</name>
    <dbReference type="NCBI Taxonomy" id="283923"/>
    <lineage>
        <taxon>Bacteria</taxon>
        <taxon>Pseudomonadati</taxon>
        <taxon>Pseudomonadota</taxon>
        <taxon>Gammaproteobacteria</taxon>
        <taxon>Lysobacterales</taxon>
        <taxon>Lysobacteraceae</taxon>
        <taxon>Pseudoxanthomonas</taxon>
    </lineage>
</organism>
<proteinExistence type="predicted"/>
<comment type="caution">
    <text evidence="2">The sequence shown here is derived from an EMBL/GenBank/DDBJ whole genome shotgun (WGS) entry which is preliminary data.</text>
</comment>
<reference evidence="3" key="1">
    <citation type="journal article" date="2019" name="Int. J. Syst. Evol. Microbiol.">
        <title>The Global Catalogue of Microorganisms (GCM) 10K type strain sequencing project: providing services to taxonomists for standard genome sequencing and annotation.</title>
        <authorList>
            <consortium name="The Broad Institute Genomics Platform"/>
            <consortium name="The Broad Institute Genome Sequencing Center for Infectious Disease"/>
            <person name="Wu L."/>
            <person name="Ma J."/>
        </authorList>
    </citation>
    <scope>NUCLEOTIDE SEQUENCE [LARGE SCALE GENOMIC DNA]</scope>
    <source>
        <strain evidence="3">CCUG 55854</strain>
    </source>
</reference>
<protein>
    <submittedName>
        <fullName evidence="2">DUF4326 domain-containing protein</fullName>
    </submittedName>
</protein>
<dbReference type="RefSeq" id="WP_162377052.1">
    <property type="nucleotide sequence ID" value="NZ_JBHTKN010000008.1"/>
</dbReference>
<name>A0ABW3LXW3_9GAMM</name>
<dbReference type="EMBL" id="JBHTKN010000008">
    <property type="protein sequence ID" value="MFD1043221.1"/>
    <property type="molecule type" value="Genomic_DNA"/>
</dbReference>
<evidence type="ECO:0000259" key="1">
    <source>
        <dbReference type="Pfam" id="PF14216"/>
    </source>
</evidence>
<evidence type="ECO:0000313" key="3">
    <source>
        <dbReference type="Proteomes" id="UP001597033"/>
    </source>
</evidence>
<accession>A0ABW3LXW3</accession>
<feature type="domain" description="DUF4326" evidence="1">
    <location>
        <begin position="10"/>
        <end position="83"/>
    </location>
</feature>